<evidence type="ECO:0000313" key="2">
    <source>
        <dbReference type="Proteomes" id="UP000015105"/>
    </source>
</evidence>
<accession>A0A453LD13</accession>
<reference evidence="1" key="5">
    <citation type="journal article" date="2021" name="G3 (Bethesda)">
        <title>Aegilops tauschii genome assembly Aet v5.0 features greater sequence contiguity and improved annotation.</title>
        <authorList>
            <person name="Wang L."/>
            <person name="Zhu T."/>
            <person name="Rodriguez J.C."/>
            <person name="Deal K.R."/>
            <person name="Dubcovsky J."/>
            <person name="McGuire P.E."/>
            <person name="Lux T."/>
            <person name="Spannagl M."/>
            <person name="Mayer K.F.X."/>
            <person name="Baldrich P."/>
            <person name="Meyers B.C."/>
            <person name="Huo N."/>
            <person name="Gu Y.Q."/>
            <person name="Zhou H."/>
            <person name="Devos K.M."/>
            <person name="Bennetzen J.L."/>
            <person name="Unver T."/>
            <person name="Budak H."/>
            <person name="Gulick P.J."/>
            <person name="Galiba G."/>
            <person name="Kalapos B."/>
            <person name="Nelson D.R."/>
            <person name="Li P."/>
            <person name="You F.M."/>
            <person name="Luo M.C."/>
            <person name="Dvorak J."/>
        </authorList>
    </citation>
    <scope>NUCLEOTIDE SEQUENCE [LARGE SCALE GENOMIC DNA]</scope>
    <source>
        <strain evidence="1">cv. AL8/78</strain>
    </source>
</reference>
<reference evidence="1" key="4">
    <citation type="submission" date="2019-03" db="UniProtKB">
        <authorList>
            <consortium name="EnsemblPlants"/>
        </authorList>
    </citation>
    <scope>IDENTIFICATION</scope>
</reference>
<name>A0A453LD13_AEGTS</name>
<dbReference type="AlphaFoldDB" id="A0A453LD13"/>
<organism evidence="1 2">
    <name type="scientific">Aegilops tauschii subsp. strangulata</name>
    <name type="common">Goatgrass</name>
    <dbReference type="NCBI Taxonomy" id="200361"/>
    <lineage>
        <taxon>Eukaryota</taxon>
        <taxon>Viridiplantae</taxon>
        <taxon>Streptophyta</taxon>
        <taxon>Embryophyta</taxon>
        <taxon>Tracheophyta</taxon>
        <taxon>Spermatophyta</taxon>
        <taxon>Magnoliopsida</taxon>
        <taxon>Liliopsida</taxon>
        <taxon>Poales</taxon>
        <taxon>Poaceae</taxon>
        <taxon>BOP clade</taxon>
        <taxon>Pooideae</taxon>
        <taxon>Triticodae</taxon>
        <taxon>Triticeae</taxon>
        <taxon>Triticinae</taxon>
        <taxon>Aegilops</taxon>
    </lineage>
</organism>
<reference evidence="2" key="2">
    <citation type="journal article" date="2017" name="Nat. Plants">
        <title>The Aegilops tauschii genome reveals multiple impacts of transposons.</title>
        <authorList>
            <person name="Zhao G."/>
            <person name="Zou C."/>
            <person name="Li K."/>
            <person name="Wang K."/>
            <person name="Li T."/>
            <person name="Gao L."/>
            <person name="Zhang X."/>
            <person name="Wang H."/>
            <person name="Yang Z."/>
            <person name="Liu X."/>
            <person name="Jiang W."/>
            <person name="Mao L."/>
            <person name="Kong X."/>
            <person name="Jiao Y."/>
            <person name="Jia J."/>
        </authorList>
    </citation>
    <scope>NUCLEOTIDE SEQUENCE [LARGE SCALE GENOMIC DNA]</scope>
    <source>
        <strain evidence="2">cv. AL8/78</strain>
    </source>
</reference>
<dbReference type="Proteomes" id="UP000015105">
    <property type="component" value="Chromosome 5D"/>
</dbReference>
<reference evidence="2" key="1">
    <citation type="journal article" date="2014" name="Science">
        <title>Ancient hybridizations among the ancestral genomes of bread wheat.</title>
        <authorList>
            <consortium name="International Wheat Genome Sequencing Consortium,"/>
            <person name="Marcussen T."/>
            <person name="Sandve S.R."/>
            <person name="Heier L."/>
            <person name="Spannagl M."/>
            <person name="Pfeifer M."/>
            <person name="Jakobsen K.S."/>
            <person name="Wulff B.B."/>
            <person name="Steuernagel B."/>
            <person name="Mayer K.F."/>
            <person name="Olsen O.A."/>
        </authorList>
    </citation>
    <scope>NUCLEOTIDE SEQUENCE [LARGE SCALE GENOMIC DNA]</scope>
    <source>
        <strain evidence="2">cv. AL8/78</strain>
    </source>
</reference>
<proteinExistence type="predicted"/>
<keyword evidence="2" id="KW-1185">Reference proteome</keyword>
<reference evidence="1" key="3">
    <citation type="journal article" date="2017" name="Nature">
        <title>Genome sequence of the progenitor of the wheat D genome Aegilops tauschii.</title>
        <authorList>
            <person name="Luo M.C."/>
            <person name="Gu Y.Q."/>
            <person name="Puiu D."/>
            <person name="Wang H."/>
            <person name="Twardziok S.O."/>
            <person name="Deal K.R."/>
            <person name="Huo N."/>
            <person name="Zhu T."/>
            <person name="Wang L."/>
            <person name="Wang Y."/>
            <person name="McGuire P.E."/>
            <person name="Liu S."/>
            <person name="Long H."/>
            <person name="Ramasamy R.K."/>
            <person name="Rodriguez J.C."/>
            <person name="Van S.L."/>
            <person name="Yuan L."/>
            <person name="Wang Z."/>
            <person name="Xia Z."/>
            <person name="Xiao L."/>
            <person name="Anderson O.D."/>
            <person name="Ouyang S."/>
            <person name="Liang Y."/>
            <person name="Zimin A.V."/>
            <person name="Pertea G."/>
            <person name="Qi P."/>
            <person name="Bennetzen J.L."/>
            <person name="Dai X."/>
            <person name="Dawson M.W."/>
            <person name="Muller H.G."/>
            <person name="Kugler K."/>
            <person name="Rivarola-Duarte L."/>
            <person name="Spannagl M."/>
            <person name="Mayer K.F.X."/>
            <person name="Lu F.H."/>
            <person name="Bevan M.W."/>
            <person name="Leroy P."/>
            <person name="Li P."/>
            <person name="You F.M."/>
            <person name="Sun Q."/>
            <person name="Liu Z."/>
            <person name="Lyons E."/>
            <person name="Wicker T."/>
            <person name="Salzberg S.L."/>
            <person name="Devos K.M."/>
            <person name="Dvorak J."/>
        </authorList>
    </citation>
    <scope>NUCLEOTIDE SEQUENCE [LARGE SCALE GENOMIC DNA]</scope>
    <source>
        <strain evidence="1">cv. AL8/78</strain>
    </source>
</reference>
<sequence length="64" mass="7329">GDFDGLFSVQIHHKGFFYGSESNKTNMDYEVDWFDMCESDTWSMLSGVYAKNAMHAPPRTGLCR</sequence>
<dbReference type="Gramene" id="AET5Gv20717400.10">
    <property type="protein sequence ID" value="AET5Gv20717400.10"/>
    <property type="gene ID" value="AET5Gv20717400"/>
</dbReference>
<dbReference type="EnsemblPlants" id="AET5Gv20717400.10">
    <property type="protein sequence ID" value="AET5Gv20717400.10"/>
    <property type="gene ID" value="AET5Gv20717400"/>
</dbReference>
<evidence type="ECO:0000313" key="1">
    <source>
        <dbReference type="EnsemblPlants" id="AET5Gv20717400.10"/>
    </source>
</evidence>
<protein>
    <submittedName>
        <fullName evidence="1">Uncharacterized protein</fullName>
    </submittedName>
</protein>